<sequence length="47" mass="5681">MEPNDWGKTSRYASKFHHIVQVVHPKNYAECEFGNVKVLMNWHIYFK</sequence>
<evidence type="ECO:0000313" key="1">
    <source>
        <dbReference type="EMBL" id="MCI01990.1"/>
    </source>
</evidence>
<reference evidence="1 2" key="1">
    <citation type="journal article" date="2018" name="Front. Plant Sci.">
        <title>Red Clover (Trifolium pratense) and Zigzag Clover (T. medium) - A Picture of Genomic Similarities and Differences.</title>
        <authorList>
            <person name="Dluhosova J."/>
            <person name="Istvanek J."/>
            <person name="Nedelnik J."/>
            <person name="Repkova J."/>
        </authorList>
    </citation>
    <scope>NUCLEOTIDE SEQUENCE [LARGE SCALE GENOMIC DNA]</scope>
    <source>
        <strain evidence="2">cv. 10/8</strain>
        <tissue evidence="1">Leaf</tissue>
    </source>
</reference>
<organism evidence="1 2">
    <name type="scientific">Trifolium medium</name>
    <dbReference type="NCBI Taxonomy" id="97028"/>
    <lineage>
        <taxon>Eukaryota</taxon>
        <taxon>Viridiplantae</taxon>
        <taxon>Streptophyta</taxon>
        <taxon>Embryophyta</taxon>
        <taxon>Tracheophyta</taxon>
        <taxon>Spermatophyta</taxon>
        <taxon>Magnoliopsida</taxon>
        <taxon>eudicotyledons</taxon>
        <taxon>Gunneridae</taxon>
        <taxon>Pentapetalae</taxon>
        <taxon>rosids</taxon>
        <taxon>fabids</taxon>
        <taxon>Fabales</taxon>
        <taxon>Fabaceae</taxon>
        <taxon>Papilionoideae</taxon>
        <taxon>50 kb inversion clade</taxon>
        <taxon>NPAAA clade</taxon>
        <taxon>Hologalegina</taxon>
        <taxon>IRL clade</taxon>
        <taxon>Trifolieae</taxon>
        <taxon>Trifolium</taxon>
    </lineage>
</organism>
<name>A0A392NRY0_9FABA</name>
<accession>A0A392NRY0</accession>
<protein>
    <submittedName>
        <fullName evidence="1">Uncharacterized protein</fullName>
    </submittedName>
</protein>
<comment type="caution">
    <text evidence="1">The sequence shown here is derived from an EMBL/GenBank/DDBJ whole genome shotgun (WGS) entry which is preliminary data.</text>
</comment>
<dbReference type="AlphaFoldDB" id="A0A392NRY0"/>
<keyword evidence="2" id="KW-1185">Reference proteome</keyword>
<proteinExistence type="predicted"/>
<evidence type="ECO:0000313" key="2">
    <source>
        <dbReference type="Proteomes" id="UP000265520"/>
    </source>
</evidence>
<dbReference type="EMBL" id="LXQA010047784">
    <property type="protein sequence ID" value="MCI01990.1"/>
    <property type="molecule type" value="Genomic_DNA"/>
</dbReference>
<feature type="non-terminal residue" evidence="1">
    <location>
        <position position="47"/>
    </location>
</feature>
<dbReference type="Proteomes" id="UP000265520">
    <property type="component" value="Unassembled WGS sequence"/>
</dbReference>